<sequence>MSVLSNSTTLIVITCQGHLIESLLQMLKHTIVANTIYQLLGKFISVSATLLVTVFITRSLGVETFGQFSIVISYIAPFYVFADFGINAIVARQFSKDGLLIANYFKSILFLRITISIALIAVGILLLIFIPYTPQVKLSITIGLLTVLAQAIFNTSQIIFQVKSRYKLFAVSQIVGSLFLVLTTFFLAKYGFGVFYIIFTFVLSNILTSIVSLFVIRKDTKSAISIIDKKYLKEILILSAPLGISLVLNTLMVNADRFLLSVMTTSASVGSYFLAYKLFEILLVIPTFFMNSVYPYMARIADKPGNSFKDILAKSVLILTALSLMATLGTIIFGKTIISLIWGEGMVGSYQPLIILTAGSVIFFITSPLSWALIAKDRQKTFPMIYGIGLLFNVIANWILIPRYNFIACAYTTVATEFLVLLLLLFQFSKLNRVSP</sequence>
<accession>A0A2H0XDJ1</accession>
<feature type="transmembrane region" description="Helical" evidence="6">
    <location>
        <begin position="194"/>
        <end position="215"/>
    </location>
</feature>
<evidence type="ECO:0000256" key="5">
    <source>
        <dbReference type="ARBA" id="ARBA00023136"/>
    </source>
</evidence>
<feature type="transmembrane region" description="Helical" evidence="6">
    <location>
        <begin position="68"/>
        <end position="89"/>
    </location>
</feature>
<feature type="transmembrane region" description="Helical" evidence="6">
    <location>
        <begin position="315"/>
        <end position="342"/>
    </location>
</feature>
<feature type="transmembrane region" description="Helical" evidence="6">
    <location>
        <begin position="235"/>
        <end position="253"/>
    </location>
</feature>
<dbReference type="EMBL" id="PEYT01000023">
    <property type="protein sequence ID" value="PIS22973.1"/>
    <property type="molecule type" value="Genomic_DNA"/>
</dbReference>
<feature type="transmembrane region" description="Helical" evidence="6">
    <location>
        <begin position="381"/>
        <end position="399"/>
    </location>
</feature>
<reference evidence="8" key="1">
    <citation type="submission" date="2017-09" db="EMBL/GenBank/DDBJ databases">
        <title>Depth-based differentiation of microbial function through sediment-hosted aquifers and enrichment of novel symbionts in the deep terrestrial subsurface.</title>
        <authorList>
            <person name="Probst A.J."/>
            <person name="Ladd B."/>
            <person name="Jarett J.K."/>
            <person name="Geller-Mcgrath D.E."/>
            <person name="Sieber C.M.K."/>
            <person name="Emerson J.B."/>
            <person name="Anantharaman K."/>
            <person name="Thomas B.C."/>
            <person name="Malmstrom R."/>
            <person name="Stieglmeier M."/>
            <person name="Klingl A."/>
            <person name="Woyke T."/>
            <person name="Ryan C.M."/>
            <person name="Banfield J.F."/>
        </authorList>
    </citation>
    <scope>NUCLEOTIDE SEQUENCE [LARGE SCALE GENOMIC DNA]</scope>
</reference>
<evidence type="ECO:0000256" key="1">
    <source>
        <dbReference type="ARBA" id="ARBA00004651"/>
    </source>
</evidence>
<dbReference type="InterPro" id="IPR050833">
    <property type="entry name" value="Poly_Biosynth_Transport"/>
</dbReference>
<comment type="subcellular location">
    <subcellularLocation>
        <location evidence="1">Cell membrane</location>
        <topology evidence="1">Multi-pass membrane protein</topology>
    </subcellularLocation>
</comment>
<feature type="transmembrane region" description="Helical" evidence="6">
    <location>
        <begin position="354"/>
        <end position="374"/>
    </location>
</feature>
<feature type="transmembrane region" description="Helical" evidence="6">
    <location>
        <begin position="138"/>
        <end position="156"/>
    </location>
</feature>
<keyword evidence="5 6" id="KW-0472">Membrane</keyword>
<proteinExistence type="predicted"/>
<keyword evidence="4 6" id="KW-1133">Transmembrane helix</keyword>
<feature type="transmembrane region" description="Helical" evidence="6">
    <location>
        <begin position="273"/>
        <end position="294"/>
    </location>
</feature>
<dbReference type="PANTHER" id="PTHR30250:SF11">
    <property type="entry name" value="O-ANTIGEN TRANSPORTER-RELATED"/>
    <property type="match status" value="1"/>
</dbReference>
<evidence type="ECO:0000256" key="2">
    <source>
        <dbReference type="ARBA" id="ARBA00022475"/>
    </source>
</evidence>
<evidence type="ECO:0000313" key="7">
    <source>
        <dbReference type="EMBL" id="PIS22973.1"/>
    </source>
</evidence>
<feature type="transmembrane region" description="Helical" evidence="6">
    <location>
        <begin position="405"/>
        <end position="426"/>
    </location>
</feature>
<gene>
    <name evidence="7" type="ORF">COT49_02700</name>
</gene>
<dbReference type="InterPro" id="IPR002797">
    <property type="entry name" value="Polysacc_synth"/>
</dbReference>
<evidence type="ECO:0000313" key="8">
    <source>
        <dbReference type="Proteomes" id="UP000230340"/>
    </source>
</evidence>
<keyword evidence="3 6" id="KW-0812">Transmembrane</keyword>
<name>A0A2H0XDJ1_UNCKA</name>
<feature type="transmembrane region" description="Helical" evidence="6">
    <location>
        <begin position="109"/>
        <end position="132"/>
    </location>
</feature>
<comment type="caution">
    <text evidence="7">The sequence shown here is derived from an EMBL/GenBank/DDBJ whole genome shotgun (WGS) entry which is preliminary data.</text>
</comment>
<keyword evidence="2" id="KW-1003">Cell membrane</keyword>
<feature type="transmembrane region" description="Helical" evidence="6">
    <location>
        <begin position="168"/>
        <end position="188"/>
    </location>
</feature>
<dbReference type="PANTHER" id="PTHR30250">
    <property type="entry name" value="PST FAMILY PREDICTED COLANIC ACID TRANSPORTER"/>
    <property type="match status" value="1"/>
</dbReference>
<feature type="transmembrane region" description="Helical" evidence="6">
    <location>
        <begin position="36"/>
        <end position="56"/>
    </location>
</feature>
<dbReference type="Pfam" id="PF01943">
    <property type="entry name" value="Polysacc_synt"/>
    <property type="match status" value="1"/>
</dbReference>
<dbReference type="AlphaFoldDB" id="A0A2H0XDJ1"/>
<protein>
    <submittedName>
        <fullName evidence="7">Uncharacterized protein</fullName>
    </submittedName>
</protein>
<evidence type="ECO:0000256" key="4">
    <source>
        <dbReference type="ARBA" id="ARBA00022989"/>
    </source>
</evidence>
<evidence type="ECO:0000256" key="3">
    <source>
        <dbReference type="ARBA" id="ARBA00022692"/>
    </source>
</evidence>
<dbReference type="CDD" id="cd13128">
    <property type="entry name" value="MATE_Wzx_like"/>
    <property type="match status" value="1"/>
</dbReference>
<dbReference type="GO" id="GO:0005886">
    <property type="term" value="C:plasma membrane"/>
    <property type="evidence" value="ECO:0007669"/>
    <property type="project" value="UniProtKB-SubCell"/>
</dbReference>
<dbReference type="Proteomes" id="UP000230340">
    <property type="component" value="Unassembled WGS sequence"/>
</dbReference>
<organism evidence="7 8">
    <name type="scientific">candidate division WWE3 bacterium CG08_land_8_20_14_0_20_40_13</name>
    <dbReference type="NCBI Taxonomy" id="1975084"/>
    <lineage>
        <taxon>Bacteria</taxon>
        <taxon>Katanobacteria</taxon>
    </lineage>
</organism>
<evidence type="ECO:0000256" key="6">
    <source>
        <dbReference type="SAM" id="Phobius"/>
    </source>
</evidence>